<accession>A0AA40B161</accession>
<organism evidence="4 5">
    <name type="scientific">Lasiosphaeris hirsuta</name>
    <dbReference type="NCBI Taxonomy" id="260670"/>
    <lineage>
        <taxon>Eukaryota</taxon>
        <taxon>Fungi</taxon>
        <taxon>Dikarya</taxon>
        <taxon>Ascomycota</taxon>
        <taxon>Pezizomycotina</taxon>
        <taxon>Sordariomycetes</taxon>
        <taxon>Sordariomycetidae</taxon>
        <taxon>Sordariales</taxon>
        <taxon>Lasiosphaeriaceae</taxon>
        <taxon>Lasiosphaeris</taxon>
    </lineage>
</organism>
<sequence length="252" mass="28035">MPGIDHLYTVKVIGKVHEKGGQVLEFYSYYGRLPTPEAANNPLKFKSPRGTLLSQYNFATFYDRGELVRIPNKDLMAKSVPYFVLDGYSFLEYLNRDSTPFREFCNVPEAHTVIRGSLRYKGNPALQVTGAASSSEEDLVKKVNEICIFSSSIEREEILAGRHWIGLFSSKQTTVHGNLLDTLAFSLASATCMSKAVGITYGIATQMLLDGFEPLNQPGVLAPYTKEIYDPLRTQVKAEGIKLVEKVVKKAP</sequence>
<dbReference type="Pfam" id="PF16653">
    <property type="entry name" value="Sacchrp_dh_C"/>
    <property type="match status" value="1"/>
</dbReference>
<keyword evidence="2" id="KW-0457">Lysine biosynthesis</keyword>
<keyword evidence="5" id="KW-1185">Reference proteome</keyword>
<proteinExistence type="predicted"/>
<dbReference type="PANTHER" id="PTHR11133:SF22">
    <property type="entry name" value="ALPHA-AMINOADIPIC SEMIALDEHYDE SYNTHASE, MITOCHONDRIAL"/>
    <property type="match status" value="1"/>
</dbReference>
<dbReference type="InterPro" id="IPR032095">
    <property type="entry name" value="Sacchrp_dh-like_C"/>
</dbReference>
<keyword evidence="1" id="KW-0560">Oxidoreductase</keyword>
<dbReference type="SUPFAM" id="SSF55347">
    <property type="entry name" value="Glyceraldehyde-3-phosphate dehydrogenase-like, C-terminal domain"/>
    <property type="match status" value="1"/>
</dbReference>
<protein>
    <recommendedName>
        <fullName evidence="3">Saccharopine dehydrogenase-like C-terminal domain-containing protein</fullName>
    </recommendedName>
</protein>
<evidence type="ECO:0000259" key="3">
    <source>
        <dbReference type="Pfam" id="PF16653"/>
    </source>
</evidence>
<keyword evidence="2" id="KW-0028">Amino-acid biosynthesis</keyword>
<evidence type="ECO:0000313" key="5">
    <source>
        <dbReference type="Proteomes" id="UP001172102"/>
    </source>
</evidence>
<gene>
    <name evidence="4" type="ORF">B0H67DRAFT_598856</name>
</gene>
<dbReference type="Proteomes" id="UP001172102">
    <property type="component" value="Unassembled WGS sequence"/>
</dbReference>
<evidence type="ECO:0000313" key="4">
    <source>
        <dbReference type="EMBL" id="KAK0725785.1"/>
    </source>
</evidence>
<dbReference type="EMBL" id="JAUKUA010000002">
    <property type="protein sequence ID" value="KAK0725785.1"/>
    <property type="molecule type" value="Genomic_DNA"/>
</dbReference>
<dbReference type="GO" id="GO:0019878">
    <property type="term" value="P:lysine biosynthetic process via aminoadipic acid"/>
    <property type="evidence" value="ECO:0007669"/>
    <property type="project" value="TreeGrafter"/>
</dbReference>
<dbReference type="InterPro" id="IPR051168">
    <property type="entry name" value="AASS"/>
</dbReference>
<dbReference type="Gene3D" id="3.30.360.10">
    <property type="entry name" value="Dihydrodipicolinate Reductase, domain 2"/>
    <property type="match status" value="1"/>
</dbReference>
<evidence type="ECO:0000256" key="2">
    <source>
        <dbReference type="ARBA" id="ARBA00023154"/>
    </source>
</evidence>
<name>A0AA40B161_9PEZI</name>
<comment type="caution">
    <text evidence="4">The sequence shown here is derived from an EMBL/GenBank/DDBJ whole genome shotgun (WGS) entry which is preliminary data.</text>
</comment>
<dbReference type="GO" id="GO:0005737">
    <property type="term" value="C:cytoplasm"/>
    <property type="evidence" value="ECO:0007669"/>
    <property type="project" value="TreeGrafter"/>
</dbReference>
<reference evidence="4" key="1">
    <citation type="submission" date="2023-06" db="EMBL/GenBank/DDBJ databases">
        <title>Genome-scale phylogeny and comparative genomics of the fungal order Sordariales.</title>
        <authorList>
            <consortium name="Lawrence Berkeley National Laboratory"/>
            <person name="Hensen N."/>
            <person name="Bonometti L."/>
            <person name="Westerberg I."/>
            <person name="Brannstrom I.O."/>
            <person name="Guillou S."/>
            <person name="Cros-Aarteil S."/>
            <person name="Calhoun S."/>
            <person name="Haridas S."/>
            <person name="Kuo A."/>
            <person name="Mondo S."/>
            <person name="Pangilinan J."/>
            <person name="Riley R."/>
            <person name="Labutti K."/>
            <person name="Andreopoulos B."/>
            <person name="Lipzen A."/>
            <person name="Chen C."/>
            <person name="Yanf M."/>
            <person name="Daum C."/>
            <person name="Ng V."/>
            <person name="Clum A."/>
            <person name="Steindorff A."/>
            <person name="Ohm R."/>
            <person name="Martin F."/>
            <person name="Silar P."/>
            <person name="Natvig D."/>
            <person name="Lalanne C."/>
            <person name="Gautier V."/>
            <person name="Ament-Velasquez S.L."/>
            <person name="Kruys A."/>
            <person name="Hutchinson M.I."/>
            <person name="Powell A.J."/>
            <person name="Barry K."/>
            <person name="Miller A.N."/>
            <person name="Grigoriev I.V."/>
            <person name="Debuchy R."/>
            <person name="Gladieux P."/>
            <person name="Thoren M.H."/>
            <person name="Johannesson H."/>
        </authorList>
    </citation>
    <scope>NUCLEOTIDE SEQUENCE</scope>
    <source>
        <strain evidence="4">SMH4607-1</strain>
    </source>
</reference>
<dbReference type="AlphaFoldDB" id="A0AA40B161"/>
<dbReference type="GO" id="GO:0004753">
    <property type="term" value="F:saccharopine dehydrogenase activity"/>
    <property type="evidence" value="ECO:0007669"/>
    <property type="project" value="TreeGrafter"/>
</dbReference>
<dbReference type="Gene3D" id="3.40.50.720">
    <property type="entry name" value="NAD(P)-binding Rossmann-like Domain"/>
    <property type="match status" value="1"/>
</dbReference>
<dbReference type="PANTHER" id="PTHR11133">
    <property type="entry name" value="SACCHAROPINE DEHYDROGENASE"/>
    <property type="match status" value="1"/>
</dbReference>
<feature type="domain" description="Saccharopine dehydrogenase-like C-terminal" evidence="3">
    <location>
        <begin position="2"/>
        <end position="241"/>
    </location>
</feature>
<evidence type="ECO:0000256" key="1">
    <source>
        <dbReference type="ARBA" id="ARBA00023002"/>
    </source>
</evidence>